<dbReference type="InterPro" id="IPR011989">
    <property type="entry name" value="ARM-like"/>
</dbReference>
<dbReference type="Pfam" id="PF20168">
    <property type="entry name" value="PDS5"/>
    <property type="match status" value="2"/>
</dbReference>
<evidence type="ECO:0000256" key="2">
    <source>
        <dbReference type="ARBA" id="ARBA00022618"/>
    </source>
</evidence>
<proteinExistence type="predicted"/>
<keyword evidence="5" id="KW-0131">Cell cycle</keyword>
<dbReference type="InterPro" id="IPR039776">
    <property type="entry name" value="Pds5"/>
</dbReference>
<feature type="compositionally biased region" description="Polar residues" evidence="6">
    <location>
        <begin position="1319"/>
        <end position="1329"/>
    </location>
</feature>
<sequence length="1444" mass="163665">MTASIEGIVYPPGVRDLSEDISTDDLVRRLKECAQAFQSMAQDEENSLRFEPLAHLLISERFLDHRSQDVRLLVACCIADIFRVSAPDAPYKDECQIKMVLEFFIDQLKGLSNPNNPAFKRYFYLLENLSVVKTFNICFDLQNSQKIVCDLFKLMFKIINDHQFLKLQRIIVDLLSPLINEADLVPAELINIIFNHIIEPKKTQNKNACILAQEILRKTASSIGTYVQAYFTNQFYLGKPNVSERLCDLIYELHSINRGMMAFVIPQLEGKLKSSDEKERLMVTKLVARMFSDKKSNMIEENKSLWTSFLARFNDISSKVRLLCIKYISDFLLHHPESKDEITEVICHRHLDTDEEVRYCLVSTVVGAAKEDITSINNRILDCITKRVLDKKFRIRKECILGLAKLYKQCVLDSEYVDPAREEMLSFVKDKVLHLYYQTCEDKFLVERILHTCLIPYQSLMEKRMKLLYQLYCTINYDARKAFKEILRNQKHMRSLTNGLLEIIQQKRVEKTKLLEAKIKAIAKILIDPRKSAEHISKFCKDLENNIRLRSMMSLLLNGNISCSEAEKKVKEVLKILGDPTSPYYTTIKLLLERIVPVLLDKESIKYLVSIAKNSIVGDGVIADELKLANSGSKGMGLINSLRDHFTMTSQYFRTALVSIGHIAYLCHDMFASQFKFIVAQTVVRDMLMKDHDLPRGGEELWGPFESLPEETKIKIEGMKVMVRWLAGLKDMVQPAASTFKLLNAVLENKGDLIQKNVPGPKENSWMRLSAASCFLKLCREPNYTECLAIEFFLNLAYVMNDPCLEVRKHFAAKVHKGLFFMKLPMEFIAILAVGGLDTEKDFHKKVTGYIAQNISKRREYVREKSISSDELPHQWPDYSLPIVVYLLAHAPFFKVYNDLDSLYKIKGCLHAFIDALILKNENYSFAFFKRLLENIKQTKDKLEPDNESRNLKLYAVCDLALNILMSKPNFVLKDFPGQPKLNSKFFTEPDKSYSNMVTYLPPQLLNTSNLAKSGFDIEVFDKIKEKNASKNIPKPSTSQEESLPSSSHEENIPSTTDLDPIPSTTKAPILSKTKVTISTDSNSSISQSESETNNPKHSGDAFPISIGTIKSETSNHSGTNSQIPGTSDVASESHKQSENNNSSSSVINLNNGDISHSDSISYQTDTEMDKVISSIENSKTNCKSKNLSLLKKCLPRQAVVNRKSTRSSFKDDASSSLCSEYSKQNGALPSSPSANSVDSHYPSDYENVIKPCYVILKRLVDSPPETLNGYQNGSVSFKRKHNSVDSEDYSSNQGSSASTQLSEESPRKRGRPPKKNSKTNQELSTLPTNKRRKFASTSTNSVQSSRSSSRTAVNSSLKSTPTKYVVENGKLPKEKKSPVKSKVNNNHSSNSKKINSNALREELTAEINEIYNVRKTSTKTVKSKQANGQQNKKPDGRTTGRRR</sequence>
<evidence type="ECO:0000313" key="7">
    <source>
        <dbReference type="EMBL" id="CAL1265876.1"/>
    </source>
</evidence>
<keyword evidence="2" id="KW-0132">Cell division</keyword>
<dbReference type="GO" id="GO:0006281">
    <property type="term" value="P:DNA repair"/>
    <property type="evidence" value="ECO:0007669"/>
    <property type="project" value="TreeGrafter"/>
</dbReference>
<dbReference type="PANTHER" id="PTHR12663">
    <property type="entry name" value="ANDROGEN INDUCED INHIBITOR OF PROLIFERATION AS3 / PDS5-RELATED"/>
    <property type="match status" value="1"/>
</dbReference>
<feature type="compositionally biased region" description="Polar residues" evidence="6">
    <location>
        <begin position="1109"/>
        <end position="1131"/>
    </location>
</feature>
<comment type="caution">
    <text evidence="7">The sequence shown here is derived from an EMBL/GenBank/DDBJ whole genome shotgun (WGS) entry which is preliminary data.</text>
</comment>
<feature type="compositionally biased region" description="Basic residues" evidence="6">
    <location>
        <begin position="1309"/>
        <end position="1318"/>
    </location>
</feature>
<feature type="compositionally biased region" description="Basic and acidic residues" evidence="6">
    <location>
        <begin position="1433"/>
        <end position="1444"/>
    </location>
</feature>
<dbReference type="Gene3D" id="1.25.10.10">
    <property type="entry name" value="Leucine-rich Repeat Variant"/>
    <property type="match status" value="1"/>
</dbReference>
<evidence type="ECO:0000256" key="5">
    <source>
        <dbReference type="ARBA" id="ARBA00023306"/>
    </source>
</evidence>
<feature type="region of interest" description="Disordered" evidence="6">
    <location>
        <begin position="1282"/>
        <end position="1399"/>
    </location>
</feature>
<evidence type="ECO:0000256" key="3">
    <source>
        <dbReference type="ARBA" id="ARBA00022776"/>
    </source>
</evidence>
<dbReference type="Proteomes" id="UP001497382">
    <property type="component" value="Unassembled WGS sequence"/>
</dbReference>
<feature type="region of interest" description="Disordered" evidence="6">
    <location>
        <begin position="1029"/>
        <end position="1153"/>
    </location>
</feature>
<evidence type="ECO:0000256" key="6">
    <source>
        <dbReference type="SAM" id="MobiDB-lite"/>
    </source>
</evidence>
<accession>A0AAV1Z3C0</accession>
<keyword evidence="8" id="KW-1185">Reference proteome</keyword>
<dbReference type="GO" id="GO:0005634">
    <property type="term" value="C:nucleus"/>
    <property type="evidence" value="ECO:0007669"/>
    <property type="project" value="UniProtKB-SubCell"/>
</dbReference>
<dbReference type="InterPro" id="IPR016024">
    <property type="entry name" value="ARM-type_fold"/>
</dbReference>
<evidence type="ECO:0000313" key="8">
    <source>
        <dbReference type="Proteomes" id="UP001497382"/>
    </source>
</evidence>
<feature type="compositionally biased region" description="Polar residues" evidence="6">
    <location>
        <begin position="1215"/>
        <end position="1239"/>
    </location>
</feature>
<dbReference type="GO" id="GO:0000785">
    <property type="term" value="C:chromatin"/>
    <property type="evidence" value="ECO:0007669"/>
    <property type="project" value="TreeGrafter"/>
</dbReference>
<protein>
    <submittedName>
        <fullName evidence="7">Uncharacterized protein</fullName>
    </submittedName>
</protein>
<feature type="compositionally biased region" description="Low complexity" evidence="6">
    <location>
        <begin position="1077"/>
        <end position="1094"/>
    </location>
</feature>
<dbReference type="GO" id="GO:0051301">
    <property type="term" value="P:cell division"/>
    <property type="evidence" value="ECO:0007669"/>
    <property type="project" value="UniProtKB-KW"/>
</dbReference>
<dbReference type="EMBL" id="CAXIEN010000020">
    <property type="protein sequence ID" value="CAL1265876.1"/>
    <property type="molecule type" value="Genomic_DNA"/>
</dbReference>
<keyword evidence="4" id="KW-0539">Nucleus</keyword>
<feature type="region of interest" description="Disordered" evidence="6">
    <location>
        <begin position="1202"/>
        <end position="1241"/>
    </location>
</feature>
<feature type="compositionally biased region" description="Low complexity" evidence="6">
    <location>
        <begin position="1037"/>
        <end position="1047"/>
    </location>
</feature>
<dbReference type="PANTHER" id="PTHR12663:SF0">
    <property type="entry name" value="PRECOCIOUS DISSOCIATION OF SISTERS 5, ISOFORM A"/>
    <property type="match status" value="1"/>
</dbReference>
<evidence type="ECO:0000256" key="4">
    <source>
        <dbReference type="ARBA" id="ARBA00023242"/>
    </source>
</evidence>
<evidence type="ECO:0000256" key="1">
    <source>
        <dbReference type="ARBA" id="ARBA00004123"/>
    </source>
</evidence>
<feature type="compositionally biased region" description="Polar residues" evidence="6">
    <location>
        <begin position="1290"/>
        <end position="1304"/>
    </location>
</feature>
<feature type="region of interest" description="Disordered" evidence="6">
    <location>
        <begin position="1415"/>
        <end position="1444"/>
    </location>
</feature>
<feature type="compositionally biased region" description="Low complexity" evidence="6">
    <location>
        <begin position="1139"/>
        <end position="1152"/>
    </location>
</feature>
<dbReference type="SUPFAM" id="SSF48371">
    <property type="entry name" value="ARM repeat"/>
    <property type="match status" value="1"/>
</dbReference>
<name>A0AAV1Z3C0_9ARAC</name>
<dbReference type="CDD" id="cd19953">
    <property type="entry name" value="PDS5"/>
    <property type="match status" value="1"/>
</dbReference>
<reference evidence="7 8" key="1">
    <citation type="submission" date="2024-04" db="EMBL/GenBank/DDBJ databases">
        <authorList>
            <person name="Rising A."/>
            <person name="Reimegard J."/>
            <person name="Sonavane S."/>
            <person name="Akerstrom W."/>
            <person name="Nylinder S."/>
            <person name="Hedman E."/>
            <person name="Kallberg Y."/>
        </authorList>
    </citation>
    <scope>NUCLEOTIDE SEQUENCE [LARGE SCALE GENOMIC DNA]</scope>
</reference>
<feature type="compositionally biased region" description="Low complexity" evidence="6">
    <location>
        <begin position="1336"/>
        <end position="1357"/>
    </location>
</feature>
<comment type="subcellular location">
    <subcellularLocation>
        <location evidence="1">Nucleus</location>
    </subcellularLocation>
</comment>
<dbReference type="GO" id="GO:0007064">
    <property type="term" value="P:mitotic sister chromatid cohesion"/>
    <property type="evidence" value="ECO:0007669"/>
    <property type="project" value="InterPro"/>
</dbReference>
<keyword evidence="3" id="KW-0498">Mitosis</keyword>
<feature type="compositionally biased region" description="Polar residues" evidence="6">
    <location>
        <begin position="1053"/>
        <end position="1067"/>
    </location>
</feature>
<gene>
    <name evidence="7" type="ORF">LARSCL_LOCUS2793</name>
</gene>
<organism evidence="7 8">
    <name type="scientific">Larinioides sclopetarius</name>
    <dbReference type="NCBI Taxonomy" id="280406"/>
    <lineage>
        <taxon>Eukaryota</taxon>
        <taxon>Metazoa</taxon>
        <taxon>Ecdysozoa</taxon>
        <taxon>Arthropoda</taxon>
        <taxon>Chelicerata</taxon>
        <taxon>Arachnida</taxon>
        <taxon>Araneae</taxon>
        <taxon>Araneomorphae</taxon>
        <taxon>Entelegynae</taxon>
        <taxon>Araneoidea</taxon>
        <taxon>Araneidae</taxon>
        <taxon>Larinioides</taxon>
    </lineage>
</organism>
<feature type="compositionally biased region" description="Low complexity" evidence="6">
    <location>
        <begin position="1381"/>
        <end position="1398"/>
    </location>
</feature>